<dbReference type="Gene3D" id="3.10.10.10">
    <property type="entry name" value="HIV Type 1 Reverse Transcriptase, subunit A, domain 1"/>
    <property type="match status" value="1"/>
</dbReference>
<keyword evidence="13" id="KW-0460">Magnesium</keyword>
<dbReference type="Gene3D" id="3.30.70.270">
    <property type="match status" value="2"/>
</dbReference>
<dbReference type="PROSITE" id="PS50013">
    <property type="entry name" value="CHROMO_2"/>
    <property type="match status" value="1"/>
</dbReference>
<accession>A0ABQ8M321</accession>
<keyword evidence="11" id="KW-0255">Endonuclease</keyword>
<name>A0ABQ8M321_LABRO</name>
<dbReference type="InterPro" id="IPR041373">
    <property type="entry name" value="RT_RNaseH"/>
</dbReference>
<dbReference type="SUPFAM" id="SSF56672">
    <property type="entry name" value="DNA/RNA polymerases"/>
    <property type="match status" value="1"/>
</dbReference>
<dbReference type="InterPro" id="IPR000477">
    <property type="entry name" value="RT_dom"/>
</dbReference>
<dbReference type="EC" id="3.1.26.4" evidence="3"/>
<keyword evidence="14" id="KW-0229">DNA integration</keyword>
<evidence type="ECO:0000256" key="14">
    <source>
        <dbReference type="ARBA" id="ARBA00022908"/>
    </source>
</evidence>
<dbReference type="InterPro" id="IPR012337">
    <property type="entry name" value="RNaseH-like_sf"/>
</dbReference>
<evidence type="ECO:0000256" key="11">
    <source>
        <dbReference type="ARBA" id="ARBA00022759"/>
    </source>
</evidence>
<evidence type="ECO:0000313" key="23">
    <source>
        <dbReference type="EMBL" id="KAI2656956.1"/>
    </source>
</evidence>
<evidence type="ECO:0000256" key="16">
    <source>
        <dbReference type="ARBA" id="ARBA00022932"/>
    </source>
</evidence>
<protein>
    <recommendedName>
        <fullName evidence="19">Gypsy retrotransposon integrase-like protein 1</fullName>
        <ecNumber evidence="4">2.7.7.49</ecNumber>
        <ecNumber evidence="3">3.1.26.4</ecNumber>
    </recommendedName>
</protein>
<dbReference type="Pfam" id="PF00385">
    <property type="entry name" value="Chromo"/>
    <property type="match status" value="1"/>
</dbReference>
<keyword evidence="16" id="KW-0239">DNA-directed DNA polymerase</keyword>
<sequence length="1498" mass="168899">MESNPAEVPSPLSNVERILSILSDQAATVQRHDQALTEILQRLSTPSPSSQAVPTESIRPIIVSSSEPKLPAPERFDGNPDKCRGFITQCTLVFKLQPSCFPTESSKVAYVVTLLTGKALDWATALWDQQSPLTENSDAFISEMKRVFYHPASRGDANYHLLRLSQGTRSVSEFAIEFRTLATEAGWNSQALRAAFHNVLSPEIKDELAFRDPAPDLESLIDVATRVDHRLWERQQERQLETKQYKTIEQACPITPTLNDLEEPMQLGRARLTQAERDRRMRERCCLTVGKSQLSPGKRGSWTRVDTTPSSSSGIFLPVTISQGDQQHQLRAFIDSGAAGNFMDVDVAKDLGIKTLTLQRALSITALDGRPLGSGQVSESTTPLLLRIGQHQEKIQFFLTQSPELPLVLGYPWLFQHNPQVDWTKGVVRNWGTNCCISNFSLCHLSEPSQTTPGTHPVGATVGIPSVNTGVLTTSKLRTIVNEPPVHTPESTLKLQSANLLKCSEVKNHVSNHAEPSPKLAQVPSEYADLIEVFSKTRAAALPPHRPYDCTIELLSGTCPPRGRLYSLSIPEQAAMDTYIKEALENGFIRPSTSPAGAGFFFVEKKDGGLRPCIDYRGLNRITIKNRYPLPLMTTAFEILQGATIFSKLDLRNAYHLVRIREGDEWKTAFNTPTGHFEYRVMPFGLVNAPAVFQAFINDVLRDTLNKFVFVYLDDILIFSSSYQEHVQHVRQVLQRLLQNRLFIKLEKSEFHVPRVSFLGFIVSKGSLQMDPSKVRAVLDWPQPNSVKQVQRFLGFANFYRRFIRDFSSVAEPIIALTKKELRPFKWSKEAEGAFNRLKKLFTSAPILTLPDPETPFVVEVDASDSGVGAVLSQRSSVDDKLHPCAYFSRKLTPTQRNYDIGNRELLAVKMALEEWRHWLEGARFPFLIWTDHQNLTYIREAKRLNSRQARWALFFNRFNFTLSYRTGSKNTKPDALSRQFSPPEGVAIPETILPHSKIVASVQWGLEAAVRRAHQQHPGPENGPPGLLFVPCHLRSKVLQWAHTSPPSGHPGATRTCKLIQKKFWWPKLQKEVRAFVAACSVCAQNKDPRTHPHGLLHPLPVPRRPWSHISLDFVTGLPESQGNHVILVVVDRFSKACHLLPLPKLPTASQTAELLMKHVFRIHGFPQDMVSDRGPQFTSRFWKAFGHLIGSTISLSSGFHPQSNGQTERVNQDIERSLRCLVKNNHTTWSSQLIWAEFAHNTLHHSSLGMSPFECQFGFPPLLFPGQESEVSVPAATQLIHRIKSTWKRARMALLKASRQQQRQANQRRRLGPTFRPGQRVWLSTKDLPLRVESRKLAPRYVGPFKILKKINPVSYRLLLPRSMRIHPTFHISRLKPVFCSPLSPASKPAPVPRIINGKPAYTVHRLLDSRKVRGGTQYLVDWEGYGPEERSWVPARDILDPTLIRAFHQKRNAAPWSAHSLWSASDSSSKPKEGIITWNCLCNHPVISLICTTCF</sequence>
<comment type="caution">
    <text evidence="23">The sequence shown here is derived from an EMBL/GenBank/DDBJ whole genome shotgun (WGS) entry which is preliminary data.</text>
</comment>
<evidence type="ECO:0000256" key="8">
    <source>
        <dbReference type="ARBA" id="ARBA00022722"/>
    </source>
</evidence>
<evidence type="ECO:0000256" key="1">
    <source>
        <dbReference type="ARBA" id="ARBA00004123"/>
    </source>
</evidence>
<evidence type="ECO:0000256" key="18">
    <source>
        <dbReference type="ARBA" id="ARBA00023172"/>
    </source>
</evidence>
<dbReference type="Pfam" id="PF17917">
    <property type="entry name" value="RT_RNaseH"/>
    <property type="match status" value="1"/>
</dbReference>
<proteinExistence type="inferred from homology"/>
<dbReference type="Pfam" id="PF00665">
    <property type="entry name" value="rve"/>
    <property type="match status" value="1"/>
</dbReference>
<dbReference type="Gene3D" id="1.10.340.70">
    <property type="match status" value="1"/>
</dbReference>
<reference evidence="23 24" key="1">
    <citation type="submission" date="2022-01" db="EMBL/GenBank/DDBJ databases">
        <title>A high-quality chromosome-level genome assembly of rohu carp, Labeo rohita.</title>
        <authorList>
            <person name="Arick M.A. II"/>
            <person name="Hsu C.-Y."/>
            <person name="Magbanua Z."/>
            <person name="Pechanova O."/>
            <person name="Grover C."/>
            <person name="Miller E."/>
            <person name="Thrash A."/>
            <person name="Ezzel L."/>
            <person name="Alam S."/>
            <person name="Benzie J."/>
            <person name="Hamilton M."/>
            <person name="Karsi A."/>
            <person name="Lawrence M.L."/>
            <person name="Peterson D.G."/>
        </authorList>
    </citation>
    <scope>NUCLEOTIDE SEQUENCE [LARGE SCALE GENOMIC DNA]</scope>
    <source>
        <strain evidence="24">BAU-BD-2019</strain>
        <tissue evidence="23">Blood</tissue>
    </source>
</reference>
<dbReference type="Proteomes" id="UP000830375">
    <property type="component" value="Unassembled WGS sequence"/>
</dbReference>
<dbReference type="PANTHER" id="PTHR37984:SF5">
    <property type="entry name" value="PROTEIN NYNRIN-LIKE"/>
    <property type="match status" value="1"/>
</dbReference>
<dbReference type="Gene3D" id="2.40.50.40">
    <property type="match status" value="1"/>
</dbReference>
<keyword evidence="12" id="KW-0378">Hydrolase</keyword>
<evidence type="ECO:0000256" key="15">
    <source>
        <dbReference type="ARBA" id="ARBA00022918"/>
    </source>
</evidence>
<dbReference type="InterPro" id="IPR050951">
    <property type="entry name" value="Retrovirus_Pol_polyprotein"/>
</dbReference>
<dbReference type="Pfam" id="PF17921">
    <property type="entry name" value="Integrase_H2C2"/>
    <property type="match status" value="1"/>
</dbReference>
<dbReference type="InterPro" id="IPR032549">
    <property type="entry name" value="DUF4939"/>
</dbReference>
<dbReference type="SMART" id="SM00298">
    <property type="entry name" value="CHROMO"/>
    <property type="match status" value="1"/>
</dbReference>
<gene>
    <name evidence="23" type="ORF">H4Q32_020997</name>
</gene>
<evidence type="ECO:0000256" key="3">
    <source>
        <dbReference type="ARBA" id="ARBA00012180"/>
    </source>
</evidence>
<dbReference type="InterPro" id="IPR023780">
    <property type="entry name" value="Chromo_domain"/>
</dbReference>
<dbReference type="EC" id="2.7.7.49" evidence="4"/>
<keyword evidence="5" id="KW-0645">Protease</keyword>
<dbReference type="InterPro" id="IPR000953">
    <property type="entry name" value="Chromo/chromo_shadow_dom"/>
</dbReference>
<dbReference type="Gene3D" id="2.40.70.10">
    <property type="entry name" value="Acid Proteases"/>
    <property type="match status" value="1"/>
</dbReference>
<dbReference type="CDD" id="cd01647">
    <property type="entry name" value="RT_LTR"/>
    <property type="match status" value="1"/>
</dbReference>
<dbReference type="InterPro" id="IPR001584">
    <property type="entry name" value="Integrase_cat-core"/>
</dbReference>
<evidence type="ECO:0000256" key="10">
    <source>
        <dbReference type="ARBA" id="ARBA00022750"/>
    </source>
</evidence>
<feature type="domain" description="Chromo" evidence="20">
    <location>
        <begin position="1404"/>
        <end position="1462"/>
    </location>
</feature>
<dbReference type="InterPro" id="IPR043502">
    <property type="entry name" value="DNA/RNA_pol_sf"/>
</dbReference>
<keyword evidence="24" id="KW-1185">Reference proteome</keyword>
<dbReference type="EMBL" id="JACTAM010000014">
    <property type="protein sequence ID" value="KAI2656956.1"/>
    <property type="molecule type" value="Genomic_DNA"/>
</dbReference>
<keyword evidence="8" id="KW-0540">Nuclease</keyword>
<dbReference type="InterPro" id="IPR043128">
    <property type="entry name" value="Rev_trsase/Diguanyl_cyclase"/>
</dbReference>
<dbReference type="InterPro" id="IPR036397">
    <property type="entry name" value="RNaseH_sf"/>
</dbReference>
<feature type="domain" description="Integrase catalytic" evidence="22">
    <location>
        <begin position="1103"/>
        <end position="1262"/>
    </location>
</feature>
<evidence type="ECO:0000256" key="5">
    <source>
        <dbReference type="ARBA" id="ARBA00022670"/>
    </source>
</evidence>
<keyword evidence="15" id="KW-0695">RNA-directed DNA polymerase</keyword>
<dbReference type="InterPro" id="IPR021109">
    <property type="entry name" value="Peptidase_aspartic_dom_sf"/>
</dbReference>
<dbReference type="Pfam" id="PF24626">
    <property type="entry name" value="SH3_Tf2-1"/>
    <property type="match status" value="1"/>
</dbReference>
<dbReference type="SUPFAM" id="SSF54160">
    <property type="entry name" value="Chromo domain-like"/>
    <property type="match status" value="1"/>
</dbReference>
<evidence type="ECO:0000259" key="22">
    <source>
        <dbReference type="PROSITE" id="PS50994"/>
    </source>
</evidence>
<dbReference type="SUPFAM" id="SSF53098">
    <property type="entry name" value="Ribonuclease H-like"/>
    <property type="match status" value="1"/>
</dbReference>
<keyword evidence="18" id="KW-0233">DNA recombination</keyword>
<dbReference type="Pfam" id="PF00078">
    <property type="entry name" value="RVT_1"/>
    <property type="match status" value="1"/>
</dbReference>
<dbReference type="InterPro" id="IPR041588">
    <property type="entry name" value="Integrase_H2C2"/>
</dbReference>
<evidence type="ECO:0000256" key="4">
    <source>
        <dbReference type="ARBA" id="ARBA00012493"/>
    </source>
</evidence>
<evidence type="ECO:0000259" key="20">
    <source>
        <dbReference type="PROSITE" id="PS50013"/>
    </source>
</evidence>
<feature type="domain" description="Reverse transcriptase" evidence="21">
    <location>
        <begin position="584"/>
        <end position="763"/>
    </location>
</feature>
<evidence type="ECO:0000256" key="6">
    <source>
        <dbReference type="ARBA" id="ARBA00022679"/>
    </source>
</evidence>
<dbReference type="CDD" id="cd00303">
    <property type="entry name" value="retropepsin_like"/>
    <property type="match status" value="1"/>
</dbReference>
<dbReference type="PROSITE" id="PS50878">
    <property type="entry name" value="RT_POL"/>
    <property type="match status" value="1"/>
</dbReference>
<keyword evidence="7" id="KW-0548">Nucleotidyltransferase</keyword>
<evidence type="ECO:0000256" key="7">
    <source>
        <dbReference type="ARBA" id="ARBA00022695"/>
    </source>
</evidence>
<comment type="subcellular location">
    <subcellularLocation>
        <location evidence="1">Nucleus</location>
    </subcellularLocation>
</comment>
<dbReference type="PROSITE" id="PS50994">
    <property type="entry name" value="INTEGRASE"/>
    <property type="match status" value="1"/>
</dbReference>
<keyword evidence="9" id="KW-0479">Metal-binding</keyword>
<keyword evidence="10" id="KW-0064">Aspartyl protease</keyword>
<evidence type="ECO:0000256" key="12">
    <source>
        <dbReference type="ARBA" id="ARBA00022801"/>
    </source>
</evidence>
<evidence type="ECO:0000256" key="9">
    <source>
        <dbReference type="ARBA" id="ARBA00022723"/>
    </source>
</evidence>
<dbReference type="InterPro" id="IPR016197">
    <property type="entry name" value="Chromo-like_dom_sf"/>
</dbReference>
<dbReference type="CDD" id="cd09274">
    <property type="entry name" value="RNase_HI_RT_Ty3"/>
    <property type="match status" value="1"/>
</dbReference>
<organism evidence="23 24">
    <name type="scientific">Labeo rohita</name>
    <name type="common">Indian major carp</name>
    <name type="synonym">Cyprinus rohita</name>
    <dbReference type="NCBI Taxonomy" id="84645"/>
    <lineage>
        <taxon>Eukaryota</taxon>
        <taxon>Metazoa</taxon>
        <taxon>Chordata</taxon>
        <taxon>Craniata</taxon>
        <taxon>Vertebrata</taxon>
        <taxon>Euteleostomi</taxon>
        <taxon>Actinopterygii</taxon>
        <taxon>Neopterygii</taxon>
        <taxon>Teleostei</taxon>
        <taxon>Ostariophysi</taxon>
        <taxon>Cypriniformes</taxon>
        <taxon>Cyprinidae</taxon>
        <taxon>Labeoninae</taxon>
        <taxon>Labeonini</taxon>
        <taxon>Labeo</taxon>
    </lineage>
</organism>
<keyword evidence="6" id="KW-0808">Transferase</keyword>
<evidence type="ECO:0000256" key="17">
    <source>
        <dbReference type="ARBA" id="ARBA00023125"/>
    </source>
</evidence>
<evidence type="ECO:0000256" key="13">
    <source>
        <dbReference type="ARBA" id="ARBA00022842"/>
    </source>
</evidence>
<dbReference type="InterPro" id="IPR056924">
    <property type="entry name" value="SH3_Tf2-1"/>
</dbReference>
<evidence type="ECO:0000259" key="21">
    <source>
        <dbReference type="PROSITE" id="PS50878"/>
    </source>
</evidence>
<dbReference type="Gene3D" id="3.30.420.10">
    <property type="entry name" value="Ribonuclease H-like superfamily/Ribonuclease H"/>
    <property type="match status" value="1"/>
</dbReference>
<evidence type="ECO:0000256" key="2">
    <source>
        <dbReference type="ARBA" id="ARBA00010879"/>
    </source>
</evidence>
<evidence type="ECO:0000313" key="24">
    <source>
        <dbReference type="Proteomes" id="UP000830375"/>
    </source>
</evidence>
<dbReference type="Pfam" id="PF16297">
    <property type="entry name" value="DUF4939"/>
    <property type="match status" value="1"/>
</dbReference>
<comment type="similarity">
    <text evidence="2">Belongs to the beta type-B retroviral polymerase family. HERV class-II K(HML-2) pol subfamily.</text>
</comment>
<evidence type="ECO:0000256" key="19">
    <source>
        <dbReference type="ARBA" id="ARBA00039658"/>
    </source>
</evidence>
<keyword evidence="17" id="KW-0238">DNA-binding</keyword>
<dbReference type="PANTHER" id="PTHR37984">
    <property type="entry name" value="PROTEIN CBG26694"/>
    <property type="match status" value="1"/>
</dbReference>